<dbReference type="InterPro" id="IPR008160">
    <property type="entry name" value="Collagen"/>
</dbReference>
<evidence type="ECO:0000313" key="5">
    <source>
        <dbReference type="Proteomes" id="UP000331127"/>
    </source>
</evidence>
<dbReference type="InterPro" id="IPR044060">
    <property type="entry name" value="Bacterial_rp_domain"/>
</dbReference>
<feature type="signal peptide" evidence="2">
    <location>
        <begin position="1"/>
        <end position="26"/>
    </location>
</feature>
<organism evidence="4 5">
    <name type="scientific">Acrocarpospora macrocephala</name>
    <dbReference type="NCBI Taxonomy" id="150177"/>
    <lineage>
        <taxon>Bacteria</taxon>
        <taxon>Bacillati</taxon>
        <taxon>Actinomycetota</taxon>
        <taxon>Actinomycetes</taxon>
        <taxon>Streptosporangiales</taxon>
        <taxon>Streptosporangiaceae</taxon>
        <taxon>Acrocarpospora</taxon>
    </lineage>
</organism>
<accession>A0A5M3X509</accession>
<dbReference type="AlphaFoldDB" id="A0A5M3X509"/>
<dbReference type="Pfam" id="PF01391">
    <property type="entry name" value="Collagen"/>
    <property type="match status" value="1"/>
</dbReference>
<keyword evidence="5" id="KW-1185">Reference proteome</keyword>
<reference evidence="4 5" key="1">
    <citation type="submission" date="2019-10" db="EMBL/GenBank/DDBJ databases">
        <title>Whole genome shotgun sequence of Acrocarpospora macrocephala NBRC 16266.</title>
        <authorList>
            <person name="Ichikawa N."/>
            <person name="Kimura A."/>
            <person name="Kitahashi Y."/>
            <person name="Komaki H."/>
            <person name="Oguchi A."/>
        </authorList>
    </citation>
    <scope>NUCLEOTIDE SEQUENCE [LARGE SCALE GENOMIC DNA]</scope>
    <source>
        <strain evidence="4 5">NBRC 16266</strain>
    </source>
</reference>
<keyword evidence="2" id="KW-0732">Signal</keyword>
<dbReference type="EMBL" id="BLAE01000116">
    <property type="protein sequence ID" value="GES16797.1"/>
    <property type="molecule type" value="Genomic_DNA"/>
</dbReference>
<feature type="compositionally biased region" description="Low complexity" evidence="1">
    <location>
        <begin position="68"/>
        <end position="95"/>
    </location>
</feature>
<evidence type="ECO:0000259" key="3">
    <source>
        <dbReference type="Pfam" id="PF18998"/>
    </source>
</evidence>
<dbReference type="Proteomes" id="UP000331127">
    <property type="component" value="Unassembled WGS sequence"/>
</dbReference>
<protein>
    <recommendedName>
        <fullName evidence="3">Bacterial repeat domain-containing protein</fullName>
    </recommendedName>
</protein>
<feature type="domain" description="Bacterial repeat" evidence="3">
    <location>
        <begin position="186"/>
        <end position="237"/>
    </location>
</feature>
<dbReference type="Pfam" id="PF18998">
    <property type="entry name" value="Flg_new_2"/>
    <property type="match status" value="1"/>
</dbReference>
<name>A0A5M3X509_9ACTN</name>
<evidence type="ECO:0000256" key="1">
    <source>
        <dbReference type="SAM" id="MobiDB-lite"/>
    </source>
</evidence>
<comment type="caution">
    <text evidence="4">The sequence shown here is derived from an EMBL/GenBank/DDBJ whole genome shotgun (WGS) entry which is preliminary data.</text>
</comment>
<feature type="chain" id="PRO_5024422446" description="Bacterial repeat domain-containing protein" evidence="2">
    <location>
        <begin position="27"/>
        <end position="355"/>
    </location>
</feature>
<dbReference type="NCBIfam" id="TIGR02543">
    <property type="entry name" value="List_Bact_rpt"/>
    <property type="match status" value="1"/>
</dbReference>
<feature type="region of interest" description="Disordered" evidence="1">
    <location>
        <begin position="68"/>
        <end position="113"/>
    </location>
</feature>
<evidence type="ECO:0000256" key="2">
    <source>
        <dbReference type="SAM" id="SignalP"/>
    </source>
</evidence>
<gene>
    <name evidence="4" type="ORF">Amac_103950</name>
</gene>
<dbReference type="InterPro" id="IPR013378">
    <property type="entry name" value="InlB-like_B-rpt"/>
</dbReference>
<proteinExistence type="predicted"/>
<sequence>MMRKFRALLVSSAVVVVLGGSGTALAAAAAPDDMNGCINRLLGTLRIIDPAKSQRCLNQVETAVSWNKIGPTGPQGIQGPAGPKGDPGPQGVQGPMGPPGAKGEQGPAGPGLASLDELEGMPCNAGKPLAGVTHVSIDDTTHAIALTCAPAQHRLTVTTTGDGTVTSVYPGTVNPAFGIDCGDYCTGTYDNTTKIGLRPENGTRGWFTGWTGDCTGTDPRCTVTMTEARNVTATFAPATYLKLSIKVLSDICIGNCDLNRVYPRAEATTNGSSLDGPSCYAFSAIYRPGGYTGAQCSFKYPATGQAEVTPSDLTPVDGHKSVFDHWEGACTGTATPCRLTDMTTDRELTAVFRTV</sequence>
<evidence type="ECO:0000313" key="4">
    <source>
        <dbReference type="EMBL" id="GES16797.1"/>
    </source>
</evidence>